<dbReference type="RefSeq" id="WP_329405283.1">
    <property type="nucleotide sequence ID" value="NZ_CP109441.1"/>
</dbReference>
<feature type="transmembrane region" description="Helical" evidence="8">
    <location>
        <begin position="281"/>
        <end position="302"/>
    </location>
</feature>
<keyword evidence="5 8" id="KW-1133">Transmembrane helix</keyword>
<evidence type="ECO:0000256" key="6">
    <source>
        <dbReference type="ARBA" id="ARBA00023136"/>
    </source>
</evidence>
<evidence type="ECO:0000259" key="9">
    <source>
        <dbReference type="Pfam" id="PF00361"/>
    </source>
</evidence>
<feature type="transmembrane region" description="Helical" evidence="8">
    <location>
        <begin position="139"/>
        <end position="156"/>
    </location>
</feature>
<feature type="domain" description="NADH:quinone oxidoreductase/Mrp antiporter transmembrane" evidence="9">
    <location>
        <begin position="134"/>
        <end position="409"/>
    </location>
</feature>
<accession>A0ABZ1YHI8</accession>
<dbReference type="PANTHER" id="PTHR42703">
    <property type="entry name" value="NADH DEHYDROGENASE"/>
    <property type="match status" value="1"/>
</dbReference>
<comment type="subcellular location">
    <subcellularLocation>
        <location evidence="1">Cell membrane</location>
        <topology evidence="1">Multi-pass membrane protein</topology>
    </subcellularLocation>
    <subcellularLocation>
        <location evidence="7">Membrane</location>
        <topology evidence="7">Multi-pass membrane protein</topology>
    </subcellularLocation>
</comment>
<evidence type="ECO:0000256" key="4">
    <source>
        <dbReference type="ARBA" id="ARBA00022692"/>
    </source>
</evidence>
<keyword evidence="11" id="KW-1185">Reference proteome</keyword>
<evidence type="ECO:0000256" key="7">
    <source>
        <dbReference type="RuleBase" id="RU000320"/>
    </source>
</evidence>
<keyword evidence="6 8" id="KW-0472">Membrane</keyword>
<dbReference type="InterPro" id="IPR001750">
    <property type="entry name" value="ND/Mrp_TM"/>
</dbReference>
<dbReference type="Pfam" id="PF00361">
    <property type="entry name" value="Proton_antipo_M"/>
    <property type="match status" value="1"/>
</dbReference>
<organism evidence="10 11">
    <name type="scientific">Nocardia vinacea</name>
    <dbReference type="NCBI Taxonomy" id="96468"/>
    <lineage>
        <taxon>Bacteria</taxon>
        <taxon>Bacillati</taxon>
        <taxon>Actinomycetota</taxon>
        <taxon>Actinomycetes</taxon>
        <taxon>Mycobacteriales</taxon>
        <taxon>Nocardiaceae</taxon>
        <taxon>Nocardia</taxon>
    </lineage>
</organism>
<dbReference type="EMBL" id="CP109441">
    <property type="protein sequence ID" value="WUV42659.1"/>
    <property type="molecule type" value="Genomic_DNA"/>
</dbReference>
<dbReference type="Proteomes" id="UP001432062">
    <property type="component" value="Chromosome"/>
</dbReference>
<feature type="transmembrane region" description="Helical" evidence="8">
    <location>
        <begin position="337"/>
        <end position="358"/>
    </location>
</feature>
<feature type="transmembrane region" description="Helical" evidence="8">
    <location>
        <begin position="410"/>
        <end position="430"/>
    </location>
</feature>
<keyword evidence="3" id="KW-1003">Cell membrane</keyword>
<evidence type="ECO:0000256" key="2">
    <source>
        <dbReference type="ARBA" id="ARBA00005346"/>
    </source>
</evidence>
<feature type="transmembrane region" description="Helical" evidence="8">
    <location>
        <begin position="211"/>
        <end position="236"/>
    </location>
</feature>
<evidence type="ECO:0000256" key="8">
    <source>
        <dbReference type="SAM" id="Phobius"/>
    </source>
</evidence>
<feature type="transmembrane region" description="Helical" evidence="8">
    <location>
        <begin position="536"/>
        <end position="558"/>
    </location>
</feature>
<proteinExistence type="inferred from homology"/>
<feature type="transmembrane region" description="Helical" evidence="8">
    <location>
        <begin position="248"/>
        <end position="269"/>
    </location>
</feature>
<sequence>MVPFDQALPALLIALPVAGSCVLLAFGRILPRLLIDAIGTGTALAGTILAGWLLYETGAGTVVSWSGGWEPRPGLTVGIVLVADRIGAAMALLIALLTTTALLFSWRYFDNLHAHYPALVLLFATGMTGFALTGDLFDMFVFFELMGVAAYALTGLKIEEPESVQAGLNFGVINSLGAYLCLFGIGLLYARTGQLGLAQLGIAVEARAGDALVLAAFVLIATGWLVKAAAVPFHFWLADAHAVAPSPVCVLFSGVMAPLGVYGLARVYWTVFDGVLPAPGVRRMLLVSGIFTAVLGAVMCVLQRHIKRLLAYSTIAHIGLFILGLAALSPVGVAASALYLGGHAAVKGALFLLTGVLLSRYRSVDEFSLYGRARGQRTIGVLFVLSALILAGLPPFGAGLGKALLEESDASIFLVALVSVVSALTGGAALRVGLRVCFGAGAVPEHKLDPEETTGEYEVPDVAAPRNRTPITMVGAVLALLLVALLLGLPTGFTRAIGPAAATFVDPEAYRAAALIGNTTGHSGAAPHVEWTGGGLALGLLSTVLAVLTALGALYYGTLRARGKPQMRPIKLAVTALHRLHSGHVGDYAAWLVFGTAAVAGLVASGWL</sequence>
<feature type="transmembrane region" description="Helical" evidence="8">
    <location>
        <begin position="75"/>
        <end position="104"/>
    </location>
</feature>
<keyword evidence="4 7" id="KW-0812">Transmembrane</keyword>
<dbReference type="InterPro" id="IPR050586">
    <property type="entry name" value="CPA3_Na-H_Antiporter_D"/>
</dbReference>
<feature type="transmembrane region" description="Helical" evidence="8">
    <location>
        <begin position="33"/>
        <end position="55"/>
    </location>
</feature>
<feature type="transmembrane region" description="Helical" evidence="8">
    <location>
        <begin position="588"/>
        <end position="607"/>
    </location>
</feature>
<evidence type="ECO:0000256" key="3">
    <source>
        <dbReference type="ARBA" id="ARBA00022475"/>
    </source>
</evidence>
<evidence type="ECO:0000256" key="1">
    <source>
        <dbReference type="ARBA" id="ARBA00004651"/>
    </source>
</evidence>
<dbReference type="PANTHER" id="PTHR42703:SF1">
    <property type="entry name" value="NA(+)_H(+) ANTIPORTER SUBUNIT D1"/>
    <property type="match status" value="1"/>
</dbReference>
<evidence type="ECO:0000313" key="10">
    <source>
        <dbReference type="EMBL" id="WUV42659.1"/>
    </source>
</evidence>
<comment type="similarity">
    <text evidence="2">Belongs to the CPA3 antiporters (TC 2.A.63) subunit D family.</text>
</comment>
<reference evidence="10" key="1">
    <citation type="submission" date="2022-10" db="EMBL/GenBank/DDBJ databases">
        <title>The complete genomes of actinobacterial strains from the NBC collection.</title>
        <authorList>
            <person name="Joergensen T.S."/>
            <person name="Alvarez Arevalo M."/>
            <person name="Sterndorff E.B."/>
            <person name="Faurdal D."/>
            <person name="Vuksanovic O."/>
            <person name="Mourched A.-S."/>
            <person name="Charusanti P."/>
            <person name="Shaw S."/>
            <person name="Blin K."/>
            <person name="Weber T."/>
        </authorList>
    </citation>
    <scope>NUCLEOTIDE SEQUENCE</scope>
    <source>
        <strain evidence="10">NBC_01482</strain>
    </source>
</reference>
<feature type="transmembrane region" description="Helical" evidence="8">
    <location>
        <begin position="471"/>
        <end position="489"/>
    </location>
</feature>
<feature type="transmembrane region" description="Helical" evidence="8">
    <location>
        <begin position="168"/>
        <end position="191"/>
    </location>
</feature>
<feature type="transmembrane region" description="Helical" evidence="8">
    <location>
        <begin position="379"/>
        <end position="398"/>
    </location>
</feature>
<feature type="transmembrane region" description="Helical" evidence="8">
    <location>
        <begin position="6"/>
        <end position="26"/>
    </location>
</feature>
<evidence type="ECO:0000256" key="5">
    <source>
        <dbReference type="ARBA" id="ARBA00022989"/>
    </source>
</evidence>
<feature type="transmembrane region" description="Helical" evidence="8">
    <location>
        <begin position="116"/>
        <end position="133"/>
    </location>
</feature>
<protein>
    <submittedName>
        <fullName evidence="10">Complex I subunit 5 family protein</fullName>
    </submittedName>
</protein>
<gene>
    <name evidence="10" type="ORF">OG563_25730</name>
</gene>
<evidence type="ECO:0000313" key="11">
    <source>
        <dbReference type="Proteomes" id="UP001432062"/>
    </source>
</evidence>
<feature type="transmembrane region" description="Helical" evidence="8">
    <location>
        <begin position="309"/>
        <end position="331"/>
    </location>
</feature>
<name>A0ABZ1YHI8_9NOCA</name>